<evidence type="ECO:0008006" key="3">
    <source>
        <dbReference type="Google" id="ProtNLM"/>
    </source>
</evidence>
<dbReference type="Proteomes" id="UP000251853">
    <property type="component" value="Unassembled WGS sequence"/>
</dbReference>
<dbReference type="AlphaFoldDB" id="A0A2X2UCN6"/>
<proteinExistence type="predicted"/>
<dbReference type="RefSeq" id="WP_112482389.1">
    <property type="nucleotide sequence ID" value="NZ_JAIWZC010000001.1"/>
</dbReference>
<name>A0A2X2UCN6_9FIRM</name>
<gene>
    <name evidence="1" type="ORF">NCTC11224_03175</name>
</gene>
<organism evidence="1 2">
    <name type="scientific">Enterocloster clostridioformis</name>
    <dbReference type="NCBI Taxonomy" id="1531"/>
    <lineage>
        <taxon>Bacteria</taxon>
        <taxon>Bacillati</taxon>
        <taxon>Bacillota</taxon>
        <taxon>Clostridia</taxon>
        <taxon>Lachnospirales</taxon>
        <taxon>Lachnospiraceae</taxon>
        <taxon>Enterocloster</taxon>
    </lineage>
</organism>
<evidence type="ECO:0000313" key="1">
    <source>
        <dbReference type="EMBL" id="SQB14144.1"/>
    </source>
</evidence>
<protein>
    <recommendedName>
        <fullName evidence="3">Group 1 glycosyl transferase</fullName>
    </recommendedName>
</protein>
<keyword evidence="2" id="KW-1185">Reference proteome</keyword>
<accession>A0A2X2UCN6</accession>
<sequence length="121" mass="14511">MKKLLIYFPEEKLFPKGGQAGYLFNLKKGLDAIGESEYLPIDISFYNNGPSRFEDNSKLRNMMPERILEIRRAINDAYFLRKKLPVDRELYNYDMIHFHWTEEMYLNRDFLSDYKGKVILT</sequence>
<reference evidence="1 2" key="1">
    <citation type="submission" date="2018-06" db="EMBL/GenBank/DDBJ databases">
        <authorList>
            <consortium name="Pathogen Informatics"/>
            <person name="Doyle S."/>
        </authorList>
    </citation>
    <scope>NUCLEOTIDE SEQUENCE [LARGE SCALE GENOMIC DNA]</scope>
    <source>
        <strain evidence="1 2">NCTC11224</strain>
    </source>
</reference>
<evidence type="ECO:0000313" key="2">
    <source>
        <dbReference type="Proteomes" id="UP000251853"/>
    </source>
</evidence>
<dbReference type="EMBL" id="UAVW01000015">
    <property type="protein sequence ID" value="SQB14144.1"/>
    <property type="molecule type" value="Genomic_DNA"/>
</dbReference>